<name>A0ABU2UVK4_9ACTN</name>
<proteinExistence type="predicted"/>
<keyword evidence="1" id="KW-1133">Transmembrane helix</keyword>
<gene>
    <name evidence="2" type="ORF">RM863_34245</name>
</gene>
<keyword evidence="3" id="KW-1185">Reference proteome</keyword>
<dbReference type="EMBL" id="JAVRFF010000056">
    <property type="protein sequence ID" value="MDT0477194.1"/>
    <property type="molecule type" value="Genomic_DNA"/>
</dbReference>
<sequence length="143" mass="15573">MSVPAGGPDETRVKHLELLQATIGRLGTNSFVVKGWAMTVSGGLIAAGMSGAGWTMAVIALITTLAFWLLDTYYLEQERLFRSLYERSAGPVPTQVPLFSMDVERYAQSVPWRRVALSRTMALFYGVSAALDVTVAAFLQLKA</sequence>
<evidence type="ECO:0000313" key="3">
    <source>
        <dbReference type="Proteomes" id="UP001180489"/>
    </source>
</evidence>
<reference evidence="2" key="1">
    <citation type="submission" date="2024-05" db="EMBL/GenBank/DDBJ databases">
        <title>30 novel species of actinomycetes from the DSMZ collection.</title>
        <authorList>
            <person name="Nouioui I."/>
        </authorList>
    </citation>
    <scope>NUCLEOTIDE SEQUENCE</scope>
    <source>
        <strain evidence="2">DSM 41014</strain>
    </source>
</reference>
<keyword evidence="1" id="KW-0472">Membrane</keyword>
<dbReference type="Proteomes" id="UP001180489">
    <property type="component" value="Unassembled WGS sequence"/>
</dbReference>
<comment type="caution">
    <text evidence="2">The sequence shown here is derived from an EMBL/GenBank/DDBJ whole genome shotgun (WGS) entry which is preliminary data.</text>
</comment>
<protein>
    <submittedName>
        <fullName evidence="2">Uncharacterized protein</fullName>
    </submittedName>
</protein>
<accession>A0ABU2UVK4</accession>
<feature type="transmembrane region" description="Helical" evidence="1">
    <location>
        <begin position="44"/>
        <end position="70"/>
    </location>
</feature>
<evidence type="ECO:0000256" key="1">
    <source>
        <dbReference type="SAM" id="Phobius"/>
    </source>
</evidence>
<dbReference type="RefSeq" id="WP_311637503.1">
    <property type="nucleotide sequence ID" value="NZ_JAVRFF010000056.1"/>
</dbReference>
<feature type="transmembrane region" description="Helical" evidence="1">
    <location>
        <begin position="122"/>
        <end position="141"/>
    </location>
</feature>
<evidence type="ECO:0000313" key="2">
    <source>
        <dbReference type="EMBL" id="MDT0477194.1"/>
    </source>
</evidence>
<organism evidence="2 3">
    <name type="scientific">Streptomyces hintoniae</name>
    <dbReference type="NCBI Taxonomy" id="3075521"/>
    <lineage>
        <taxon>Bacteria</taxon>
        <taxon>Bacillati</taxon>
        <taxon>Actinomycetota</taxon>
        <taxon>Actinomycetes</taxon>
        <taxon>Kitasatosporales</taxon>
        <taxon>Streptomycetaceae</taxon>
        <taxon>Streptomyces</taxon>
    </lineage>
</organism>
<keyword evidence="1" id="KW-0812">Transmembrane</keyword>